<comment type="caution">
    <text evidence="3">The sequence shown here is derived from an EMBL/GenBank/DDBJ whole genome shotgun (WGS) entry which is preliminary data.</text>
</comment>
<evidence type="ECO:0000259" key="2">
    <source>
        <dbReference type="PROSITE" id="PS50902"/>
    </source>
</evidence>
<protein>
    <submittedName>
        <fullName evidence="3">NAD(P)H:quinone oxidoreductase</fullName>
        <ecNumber evidence="3">1.6.5.2</ecNumber>
    </submittedName>
</protein>
<dbReference type="PANTHER" id="PTHR30546:SF23">
    <property type="entry name" value="FLAVOPROTEIN-LIKE PROTEIN YCP4-RELATED"/>
    <property type="match status" value="1"/>
</dbReference>
<evidence type="ECO:0000313" key="3">
    <source>
        <dbReference type="EMBL" id="MCH6167770.1"/>
    </source>
</evidence>
<name>A0ABS9TGU7_9PSEU</name>
<sequence length="216" mass="22601">MSVNITVVYYSATGNVHALAEALADGAQSEGAQVRLRRVAESAPASTIAANPAWTTHRQKVSAYVPEVSHDDLLWAHGLAFGTPVRFGNIASQLKQFLDTCGSLWAAGQLADKTFTGFVSGQSRHGGQESTLLALYNSAYHMGAILVPPGYTDDAVHGAGGNPYGTSHPSGPDGLLPPPATLHAARYQGRRLAQLTARLQSFTTPATTAWASASSS</sequence>
<dbReference type="GO" id="GO:0003955">
    <property type="term" value="F:NAD(P)H dehydrogenase (quinone) activity"/>
    <property type="evidence" value="ECO:0007669"/>
    <property type="project" value="UniProtKB-EC"/>
</dbReference>
<dbReference type="EC" id="1.6.5.2" evidence="3"/>
<dbReference type="InterPro" id="IPR010089">
    <property type="entry name" value="Flavoprotein_WrbA-like"/>
</dbReference>
<dbReference type="NCBIfam" id="NF002999">
    <property type="entry name" value="PRK03767.1"/>
    <property type="match status" value="1"/>
</dbReference>
<dbReference type="NCBIfam" id="TIGR01755">
    <property type="entry name" value="flav_wrbA"/>
    <property type="match status" value="1"/>
</dbReference>
<keyword evidence="4" id="KW-1185">Reference proteome</keyword>
<comment type="similarity">
    <text evidence="1">Belongs to the WrbA family.</text>
</comment>
<feature type="domain" description="Flavodoxin-like" evidence="2">
    <location>
        <begin position="5"/>
        <end position="193"/>
    </location>
</feature>
<proteinExistence type="inferred from homology"/>
<organism evidence="3 4">
    <name type="scientific">Pseudonocardia alaniniphila</name>
    <dbReference type="NCBI Taxonomy" id="75291"/>
    <lineage>
        <taxon>Bacteria</taxon>
        <taxon>Bacillati</taxon>
        <taxon>Actinomycetota</taxon>
        <taxon>Actinomycetes</taxon>
        <taxon>Pseudonocardiales</taxon>
        <taxon>Pseudonocardiaceae</taxon>
        <taxon>Pseudonocardia</taxon>
    </lineage>
</organism>
<keyword evidence="3" id="KW-0560">Oxidoreductase</keyword>
<dbReference type="InterPro" id="IPR029039">
    <property type="entry name" value="Flavoprotein-like_sf"/>
</dbReference>
<dbReference type="PROSITE" id="PS50902">
    <property type="entry name" value="FLAVODOXIN_LIKE"/>
    <property type="match status" value="1"/>
</dbReference>
<dbReference type="Pfam" id="PF03358">
    <property type="entry name" value="FMN_red"/>
    <property type="match status" value="1"/>
</dbReference>
<gene>
    <name evidence="3" type="primary">wrbA</name>
    <name evidence="3" type="ORF">MMF94_18945</name>
</gene>
<accession>A0ABS9TGU7</accession>
<dbReference type="InterPro" id="IPR008254">
    <property type="entry name" value="Flavodoxin/NO_synth"/>
</dbReference>
<dbReference type="PANTHER" id="PTHR30546">
    <property type="entry name" value="FLAVODOXIN-RELATED PROTEIN WRBA-RELATED"/>
    <property type="match status" value="1"/>
</dbReference>
<evidence type="ECO:0000313" key="4">
    <source>
        <dbReference type="Proteomes" id="UP001299970"/>
    </source>
</evidence>
<dbReference type="InterPro" id="IPR005025">
    <property type="entry name" value="FMN_Rdtase-like_dom"/>
</dbReference>
<dbReference type="EMBL" id="JAKXMK010000016">
    <property type="protein sequence ID" value="MCH6167770.1"/>
    <property type="molecule type" value="Genomic_DNA"/>
</dbReference>
<evidence type="ECO:0000256" key="1">
    <source>
        <dbReference type="ARBA" id="ARBA00006961"/>
    </source>
</evidence>
<dbReference type="RefSeq" id="WP_241038304.1">
    <property type="nucleotide sequence ID" value="NZ_BAAAJF010000012.1"/>
</dbReference>
<dbReference type="Gene3D" id="3.40.50.360">
    <property type="match status" value="1"/>
</dbReference>
<reference evidence="3 4" key="1">
    <citation type="submission" date="2022-03" db="EMBL/GenBank/DDBJ databases">
        <title>Pseudonocardia alaer sp. nov., a novel actinomycete isolated from reed forest soil.</title>
        <authorList>
            <person name="Wang L."/>
        </authorList>
    </citation>
    <scope>NUCLEOTIDE SEQUENCE [LARGE SCALE GENOMIC DNA]</scope>
    <source>
        <strain evidence="3 4">Y-16303</strain>
    </source>
</reference>
<dbReference type="Proteomes" id="UP001299970">
    <property type="component" value="Unassembled WGS sequence"/>
</dbReference>
<dbReference type="SUPFAM" id="SSF52218">
    <property type="entry name" value="Flavoproteins"/>
    <property type="match status" value="1"/>
</dbReference>